<feature type="domain" description="DUF559" evidence="1">
    <location>
        <begin position="228"/>
        <end position="296"/>
    </location>
</feature>
<evidence type="ECO:0000313" key="2">
    <source>
        <dbReference type="EMBL" id="PZR52972.1"/>
    </source>
</evidence>
<gene>
    <name evidence="2" type="ORF">DNL40_09990</name>
</gene>
<dbReference type="RefSeq" id="WP_111251107.1">
    <property type="nucleotide sequence ID" value="NZ_QKWH01000006.1"/>
</dbReference>
<protein>
    <recommendedName>
        <fullName evidence="1">DUF559 domain-containing protein</fullName>
    </recommendedName>
</protein>
<organism evidence="2 3">
    <name type="scientific">Xylanimonas oleitrophica</name>
    <dbReference type="NCBI Taxonomy" id="2607479"/>
    <lineage>
        <taxon>Bacteria</taxon>
        <taxon>Bacillati</taxon>
        <taxon>Actinomycetota</taxon>
        <taxon>Actinomycetes</taxon>
        <taxon>Micrococcales</taxon>
        <taxon>Promicromonosporaceae</taxon>
        <taxon>Xylanimonas</taxon>
    </lineage>
</organism>
<comment type="caution">
    <text evidence="2">The sequence shown here is derived from an EMBL/GenBank/DDBJ whole genome shotgun (WGS) entry which is preliminary data.</text>
</comment>
<dbReference type="InterPro" id="IPR007569">
    <property type="entry name" value="DUF559"/>
</dbReference>
<dbReference type="EMBL" id="QKWH01000006">
    <property type="protein sequence ID" value="PZR52972.1"/>
    <property type="molecule type" value="Genomic_DNA"/>
</dbReference>
<dbReference type="Gene3D" id="3.40.960.10">
    <property type="entry name" value="VSR Endonuclease"/>
    <property type="match status" value="1"/>
</dbReference>
<dbReference type="AlphaFoldDB" id="A0A2W5WPU9"/>
<evidence type="ECO:0000313" key="3">
    <source>
        <dbReference type="Proteomes" id="UP000248783"/>
    </source>
</evidence>
<sequence length="304" mass="33796">MGRHHHPVHPHLPRDRPFAVADAVRAGVPRRALRHPDLGAPFHGVRTTAPPASVLDACRALATVLPDDVVFARTTALRLLGVEVPWRIADDARIHVVARRAQARPERPGVVSHRTRQRSLETVEVHGLLVTSPAQTFVDVACGLRVPDDVVVLGDGFLRRGRALTTVAEMTALAERTRKVKGIVQVREQLPRLRPGTDSSTETRARLALVAGGLPCPVVNEVVRDDAGRYVKRVDMLYRRERVAVEYDGDQHRTDREQWREDVRARRRLEELGWTVVVAVANDVVRDPGPLVARVRSALLRATP</sequence>
<reference evidence="2 3" key="1">
    <citation type="submission" date="2018-06" db="EMBL/GenBank/DDBJ databases">
        <title>Whole genome sequencing of a novel hydrocarbon degrading bacterial strain, PW21 isolated from oil contaminated produced water sample.</title>
        <authorList>
            <person name="Nagkirti P."/>
            <person name="Shaikh A."/>
            <person name="Gowdaman V."/>
            <person name="Engineer A.E."/>
            <person name="Dagar S."/>
            <person name="Dhakephalkar P.K."/>
        </authorList>
    </citation>
    <scope>NUCLEOTIDE SEQUENCE [LARGE SCALE GENOMIC DNA]</scope>
    <source>
        <strain evidence="2 3">PW21</strain>
    </source>
</reference>
<dbReference type="SUPFAM" id="SSF52980">
    <property type="entry name" value="Restriction endonuclease-like"/>
    <property type="match status" value="1"/>
</dbReference>
<keyword evidence="3" id="KW-1185">Reference proteome</keyword>
<name>A0A2W5WPU9_9MICO</name>
<dbReference type="InterPro" id="IPR011335">
    <property type="entry name" value="Restrct_endonuc-II-like"/>
</dbReference>
<evidence type="ECO:0000259" key="1">
    <source>
        <dbReference type="Pfam" id="PF04480"/>
    </source>
</evidence>
<dbReference type="Pfam" id="PF04480">
    <property type="entry name" value="DUF559"/>
    <property type="match status" value="1"/>
</dbReference>
<proteinExistence type="predicted"/>
<accession>A0A2W5WPU9</accession>
<dbReference type="Proteomes" id="UP000248783">
    <property type="component" value="Unassembled WGS sequence"/>
</dbReference>